<dbReference type="EMBL" id="JAKIXB020000013">
    <property type="protein sequence ID" value="KAL1603038.1"/>
    <property type="molecule type" value="Genomic_DNA"/>
</dbReference>
<sequence length="328" mass="36169">MLKRLTIADSRFLNPSTSERYIQLYCKPQNLEPKTLNLDTNNGRAVAHWIGNPDAEVVIVYCHGGGYAQPANEGNFRHLDRLVKDLNSGRSTQSVAVLMLAYTLVPEAVYPTQLREAAMILTHLVEDTGRPPSRIFVAGDSAGGNLALSLLSHLLHPHPDVFPIKLEQPLGGALLLSPWVGFRTDYLSFETNATLDLLAPIALRKWSAMFLNKAIASNPETDPGVVSGDVWTEACLNPPSWWNGIHHVVGDVFVWWGSHEIFVDPIRELEKNFKEGWADGGGDSSQAIFLESAMEAHVAPIVDTMISGARKGDAQLAIEEWFKGRLQQ</sequence>
<evidence type="ECO:0000256" key="3">
    <source>
        <dbReference type="PROSITE-ProRule" id="PRU10038"/>
    </source>
</evidence>
<evidence type="ECO:0008006" key="6">
    <source>
        <dbReference type="Google" id="ProtNLM"/>
    </source>
</evidence>
<keyword evidence="2" id="KW-0378">Hydrolase</keyword>
<organism evidence="4 5">
    <name type="scientific">Nothophoma quercina</name>
    <dbReference type="NCBI Taxonomy" id="749835"/>
    <lineage>
        <taxon>Eukaryota</taxon>
        <taxon>Fungi</taxon>
        <taxon>Dikarya</taxon>
        <taxon>Ascomycota</taxon>
        <taxon>Pezizomycotina</taxon>
        <taxon>Dothideomycetes</taxon>
        <taxon>Pleosporomycetidae</taxon>
        <taxon>Pleosporales</taxon>
        <taxon>Pleosporineae</taxon>
        <taxon>Didymellaceae</taxon>
        <taxon>Nothophoma</taxon>
    </lineage>
</organism>
<dbReference type="InterPro" id="IPR033140">
    <property type="entry name" value="Lipase_GDXG_put_SER_AS"/>
</dbReference>
<comment type="similarity">
    <text evidence="1">Belongs to the 'GDXG' lipolytic enzyme family.</text>
</comment>
<dbReference type="PANTHER" id="PTHR48081">
    <property type="entry name" value="AB HYDROLASE SUPERFAMILY PROTEIN C4A8.06C"/>
    <property type="match status" value="1"/>
</dbReference>
<dbReference type="Gene3D" id="3.40.50.1820">
    <property type="entry name" value="alpha/beta hydrolase"/>
    <property type="match status" value="1"/>
</dbReference>
<dbReference type="InterPro" id="IPR050300">
    <property type="entry name" value="GDXG_lipolytic_enzyme"/>
</dbReference>
<dbReference type="Pfam" id="PF10340">
    <property type="entry name" value="Say1_Mug180"/>
    <property type="match status" value="1"/>
</dbReference>
<evidence type="ECO:0000313" key="5">
    <source>
        <dbReference type="Proteomes" id="UP001521222"/>
    </source>
</evidence>
<dbReference type="PANTHER" id="PTHR48081:SF31">
    <property type="entry name" value="STERYL ACETYL HYDROLASE MUG81-RELATED"/>
    <property type="match status" value="1"/>
</dbReference>
<protein>
    <recommendedName>
        <fullName evidence="6">Alpha/beta hydrolase fold-3 domain-containing protein</fullName>
    </recommendedName>
</protein>
<name>A0ABR3RF24_9PLEO</name>
<evidence type="ECO:0000256" key="1">
    <source>
        <dbReference type="ARBA" id="ARBA00010515"/>
    </source>
</evidence>
<evidence type="ECO:0000256" key="2">
    <source>
        <dbReference type="ARBA" id="ARBA00022801"/>
    </source>
</evidence>
<dbReference type="PROSITE" id="PS01174">
    <property type="entry name" value="LIPASE_GDXG_SER"/>
    <property type="match status" value="1"/>
</dbReference>
<comment type="caution">
    <text evidence="4">The sequence shown here is derived from an EMBL/GenBank/DDBJ whole genome shotgun (WGS) entry which is preliminary data.</text>
</comment>
<dbReference type="Proteomes" id="UP001521222">
    <property type="component" value="Unassembled WGS sequence"/>
</dbReference>
<dbReference type="SUPFAM" id="SSF53474">
    <property type="entry name" value="alpha/beta-Hydrolases"/>
    <property type="match status" value="1"/>
</dbReference>
<evidence type="ECO:0000313" key="4">
    <source>
        <dbReference type="EMBL" id="KAL1603038.1"/>
    </source>
</evidence>
<keyword evidence="5" id="KW-1185">Reference proteome</keyword>
<proteinExistence type="inferred from homology"/>
<gene>
    <name evidence="4" type="ORF">SLS59_004694</name>
</gene>
<accession>A0ABR3RF24</accession>
<dbReference type="InterPro" id="IPR019436">
    <property type="entry name" value="Say1-like"/>
</dbReference>
<feature type="active site" evidence="3">
    <location>
        <position position="141"/>
    </location>
</feature>
<reference evidence="4 5" key="1">
    <citation type="submission" date="2024-02" db="EMBL/GenBank/DDBJ databases">
        <title>De novo assembly and annotation of 12 fungi associated with fruit tree decline syndrome in Ontario, Canada.</title>
        <authorList>
            <person name="Sulman M."/>
            <person name="Ellouze W."/>
            <person name="Ilyukhin E."/>
        </authorList>
    </citation>
    <scope>NUCLEOTIDE SEQUENCE [LARGE SCALE GENOMIC DNA]</scope>
    <source>
        <strain evidence="4 5">M97-236</strain>
    </source>
</reference>
<dbReference type="InterPro" id="IPR029058">
    <property type="entry name" value="AB_hydrolase_fold"/>
</dbReference>